<sequence>MSFLEAMFAKAVDGDIDVPAGGDDSVTYDVPPGLLKMPLHNPRSYLLSMRTKARSNERKFPRQFDAQVDSVALSKGVGHTLVRVLGPMKFVVQKHCTGRQFVVKVGDGRSCNCPECDIGDGAIGGAIGGTGTKRVCPATLFVLLKVLQIPKESPLIFRRIWRDDEMKRVLQCQGDQRRHLVEQNRTKPFSMEVLEAQPELRYEDEYDRRYGYEGFNEKDLKVMGGTYGLDAALDKGPVFTVQNMKDTEIAREASHMA</sequence>
<comment type="caution">
    <text evidence="1">The sequence shown here is derived from an EMBL/GenBank/DDBJ whole genome shotgun (WGS) entry which is preliminary data.</text>
</comment>
<dbReference type="Proteomes" id="UP001165082">
    <property type="component" value="Unassembled WGS sequence"/>
</dbReference>
<gene>
    <name evidence="1" type="ORF">TrRE_jg8518</name>
</gene>
<reference evidence="1" key="1">
    <citation type="submission" date="2022-07" db="EMBL/GenBank/DDBJ databases">
        <title>Genome analysis of Parmales, a sister group of diatoms, reveals the evolutionary specialization of diatoms from phago-mixotrophs to photoautotrophs.</title>
        <authorList>
            <person name="Ban H."/>
            <person name="Sato S."/>
            <person name="Yoshikawa S."/>
            <person name="Kazumasa Y."/>
            <person name="Nakamura Y."/>
            <person name="Ichinomiya M."/>
            <person name="Saitoh K."/>
            <person name="Sato N."/>
            <person name="Blanc-Mathieu R."/>
            <person name="Endo H."/>
            <person name="Kuwata A."/>
            <person name="Ogata H."/>
        </authorList>
    </citation>
    <scope>NUCLEOTIDE SEQUENCE</scope>
</reference>
<protein>
    <submittedName>
        <fullName evidence="1">Uncharacterized protein</fullName>
    </submittedName>
</protein>
<accession>A0A9W7ATM8</accession>
<organism evidence="1 2">
    <name type="scientific">Triparma retinervis</name>
    <dbReference type="NCBI Taxonomy" id="2557542"/>
    <lineage>
        <taxon>Eukaryota</taxon>
        <taxon>Sar</taxon>
        <taxon>Stramenopiles</taxon>
        <taxon>Ochrophyta</taxon>
        <taxon>Bolidophyceae</taxon>
        <taxon>Parmales</taxon>
        <taxon>Triparmaceae</taxon>
        <taxon>Triparma</taxon>
    </lineage>
</organism>
<keyword evidence="2" id="KW-1185">Reference proteome</keyword>
<feature type="non-terminal residue" evidence="1">
    <location>
        <position position="1"/>
    </location>
</feature>
<dbReference type="AlphaFoldDB" id="A0A9W7ATM8"/>
<proteinExistence type="predicted"/>
<dbReference type="EMBL" id="BRXZ01001542">
    <property type="protein sequence ID" value="GMH73720.1"/>
    <property type="molecule type" value="Genomic_DNA"/>
</dbReference>
<evidence type="ECO:0000313" key="2">
    <source>
        <dbReference type="Proteomes" id="UP001165082"/>
    </source>
</evidence>
<dbReference type="OrthoDB" id="2122982at2759"/>
<name>A0A9W7ATM8_9STRA</name>
<evidence type="ECO:0000313" key="1">
    <source>
        <dbReference type="EMBL" id="GMH73720.1"/>
    </source>
</evidence>